<dbReference type="SUPFAM" id="SSF109604">
    <property type="entry name" value="HD-domain/PDEase-like"/>
    <property type="match status" value="1"/>
</dbReference>
<reference evidence="2" key="1">
    <citation type="journal article" date="2011" name="Stand. Genomic Sci.">
        <title>Non-contiguous finished genome sequence of the opportunistic oral pathogen Prevotella multisaccharivorax type strain (PPPA20).</title>
        <authorList>
            <person name="Pati A."/>
            <person name="Gronow S."/>
            <person name="Lu M."/>
            <person name="Lapidus A."/>
            <person name="Nolan M."/>
            <person name="Lucas S."/>
            <person name="Hammon N."/>
            <person name="Deshpande S."/>
            <person name="Cheng J.F."/>
            <person name="Tapia R."/>
            <person name="Han C."/>
            <person name="Goodwin L."/>
            <person name="Pitluck S."/>
            <person name="Liolios K."/>
            <person name="Pagani I."/>
            <person name="Mavromatis K."/>
            <person name="Mikhailova N."/>
            <person name="Huntemann M."/>
            <person name="Chen A."/>
            <person name="Palaniappan K."/>
            <person name="Land M."/>
            <person name="Hauser L."/>
            <person name="Detter J.C."/>
            <person name="Brambilla E.M."/>
            <person name="Rohde M."/>
            <person name="Goker M."/>
            <person name="Woyke T."/>
            <person name="Bristow J."/>
            <person name="Eisen J.A."/>
            <person name="Markowitz V."/>
            <person name="Hugenholtz P."/>
            <person name="Kyrpides N.C."/>
            <person name="Klenk H.P."/>
            <person name="Ivanova N."/>
        </authorList>
    </citation>
    <scope>NUCLEOTIDE SEQUENCE [LARGE SCALE GENOMIC DNA]</scope>
    <source>
        <strain evidence="2">DSM 17128</strain>
    </source>
</reference>
<proteinExistence type="predicted"/>
<gene>
    <name evidence="1" type="ORF">Premu_2043</name>
</gene>
<dbReference type="Proteomes" id="UP000002772">
    <property type="component" value="Unassembled WGS sequence"/>
</dbReference>
<name>F8N7H7_9BACT</name>
<evidence type="ECO:0000313" key="2">
    <source>
        <dbReference type="Proteomes" id="UP000002772"/>
    </source>
</evidence>
<dbReference type="eggNOG" id="COG0317">
    <property type="taxonomic scope" value="Bacteria"/>
</dbReference>
<dbReference type="HOGENOM" id="CLU_1119374_0_0_10"/>
<keyword evidence="2" id="KW-1185">Reference proteome</keyword>
<dbReference type="STRING" id="688246.Premu_2043"/>
<dbReference type="RefSeq" id="WP_007574997.1">
    <property type="nucleotide sequence ID" value="NZ_BPTS01000002.1"/>
</dbReference>
<accession>F8N7H7</accession>
<organism evidence="1 2">
    <name type="scientific">Hallella multisaccharivorax DSM 17128</name>
    <dbReference type="NCBI Taxonomy" id="688246"/>
    <lineage>
        <taxon>Bacteria</taxon>
        <taxon>Pseudomonadati</taxon>
        <taxon>Bacteroidota</taxon>
        <taxon>Bacteroidia</taxon>
        <taxon>Bacteroidales</taxon>
        <taxon>Prevotellaceae</taxon>
        <taxon>Hallella</taxon>
    </lineage>
</organism>
<evidence type="ECO:0000313" key="1">
    <source>
        <dbReference type="EMBL" id="EGN57437.1"/>
    </source>
</evidence>
<sequence length="248" mass="28697">MKAKIIIDYDEKDQIYSANSPELEPYHILSTEGYEIPDVLEHYVSNIEREISMCERMLNRGDETDIDDEDFDACMVLKALTGLWLYVEVNEPDDLGNNDDTMYVNAANIMFTLHAKQKDKAGRDYIFHPMRVSMKCNLIESKTVALLHDTVEDSALTFDKLREYQFSAEIVNGVIAVTRKVGESYADFIERASKDELGHAVKINDLEDNMNITRLSNLTEKDWHRLNKYLHAWRYLTGLEVTTENIKE</sequence>
<protein>
    <recommendedName>
        <fullName evidence="3">Metal dependent phosphohydrolase</fullName>
    </recommendedName>
</protein>
<dbReference type="EMBL" id="GL945017">
    <property type="protein sequence ID" value="EGN57437.1"/>
    <property type="molecule type" value="Genomic_DNA"/>
</dbReference>
<dbReference type="AlphaFoldDB" id="F8N7H7"/>
<evidence type="ECO:0008006" key="3">
    <source>
        <dbReference type="Google" id="ProtNLM"/>
    </source>
</evidence>
<dbReference type="Gene3D" id="1.10.3210.10">
    <property type="entry name" value="Hypothetical protein af1432"/>
    <property type="match status" value="1"/>
</dbReference>